<accession>A0A448WMU2</accession>
<keyword evidence="1" id="KW-1133">Transmembrane helix</keyword>
<gene>
    <name evidence="2" type="ORF">PXEA_LOCUS9054</name>
</gene>
<protein>
    <submittedName>
        <fullName evidence="2">Uncharacterized protein</fullName>
    </submittedName>
</protein>
<dbReference type="Gene3D" id="1.20.1070.10">
    <property type="entry name" value="Rhodopsin 7-helix transmembrane proteins"/>
    <property type="match status" value="1"/>
</dbReference>
<evidence type="ECO:0000256" key="1">
    <source>
        <dbReference type="SAM" id="Phobius"/>
    </source>
</evidence>
<reference evidence="2" key="1">
    <citation type="submission" date="2018-11" db="EMBL/GenBank/DDBJ databases">
        <authorList>
            <consortium name="Pathogen Informatics"/>
        </authorList>
    </citation>
    <scope>NUCLEOTIDE SEQUENCE</scope>
</reference>
<name>A0A448WMU2_9PLAT</name>
<dbReference type="AlphaFoldDB" id="A0A448WMU2"/>
<keyword evidence="3" id="KW-1185">Reference proteome</keyword>
<dbReference type="SUPFAM" id="SSF81321">
    <property type="entry name" value="Family A G protein-coupled receptor-like"/>
    <property type="match status" value="1"/>
</dbReference>
<dbReference type="Proteomes" id="UP000784294">
    <property type="component" value="Unassembled WGS sequence"/>
</dbReference>
<feature type="transmembrane region" description="Helical" evidence="1">
    <location>
        <begin position="70"/>
        <end position="93"/>
    </location>
</feature>
<dbReference type="EMBL" id="CAAALY010025209">
    <property type="protein sequence ID" value="VEL15614.1"/>
    <property type="molecule type" value="Genomic_DNA"/>
</dbReference>
<keyword evidence="1" id="KW-0812">Transmembrane</keyword>
<sequence length="414" mass="46984">MICVITLFILCETPTSIVFFSSVYRTIREQEANDDILETAISEIGQNTSGDHLPPIRVIENLTPNEFDKILYSIALLTAFINFASNFIIYGLVGRRFRRLLHRKLSSWLAALQFCRVCFRCLKDDAYTASYNANSVMRRPSPNKVLTRKKKTVLATKNLVRWQNQTSRLAEELTTLETSKISQTEQLLVEKEVKWELTPAQQPGVSDDVLLSACSKQIKKAKLKWGKAKSGLLQINNDAEETKGNALEFNGKDTEIKENKNAFRNKDSQRFHSNTVVGQIKQIEQKGEGILDSTEIKHAILFEKRTSEHSLGELRNVMQNEEPIRPNKGHDDNQIELENVEMLKIGKGEGTTSKVLLQHYDKNIPEEEEEQLASSNVDTCMNGTVPVPSIEFQKIQSMDPIHLNPNQPLKNTLV</sequence>
<evidence type="ECO:0000313" key="3">
    <source>
        <dbReference type="Proteomes" id="UP000784294"/>
    </source>
</evidence>
<organism evidence="2 3">
    <name type="scientific">Protopolystoma xenopodis</name>
    <dbReference type="NCBI Taxonomy" id="117903"/>
    <lineage>
        <taxon>Eukaryota</taxon>
        <taxon>Metazoa</taxon>
        <taxon>Spiralia</taxon>
        <taxon>Lophotrochozoa</taxon>
        <taxon>Platyhelminthes</taxon>
        <taxon>Monogenea</taxon>
        <taxon>Polyopisthocotylea</taxon>
        <taxon>Polystomatidea</taxon>
        <taxon>Polystomatidae</taxon>
        <taxon>Protopolystoma</taxon>
    </lineage>
</organism>
<keyword evidence="1" id="KW-0472">Membrane</keyword>
<evidence type="ECO:0000313" key="2">
    <source>
        <dbReference type="EMBL" id="VEL15614.1"/>
    </source>
</evidence>
<proteinExistence type="predicted"/>
<comment type="caution">
    <text evidence="2">The sequence shown here is derived from an EMBL/GenBank/DDBJ whole genome shotgun (WGS) entry which is preliminary data.</text>
</comment>